<evidence type="ECO:0000256" key="2">
    <source>
        <dbReference type="ARBA" id="ARBA00022448"/>
    </source>
</evidence>
<evidence type="ECO:0000256" key="3">
    <source>
        <dbReference type="ARBA" id="ARBA00022692"/>
    </source>
</evidence>
<feature type="transmembrane region" description="Helical" evidence="6">
    <location>
        <begin position="489"/>
        <end position="507"/>
    </location>
</feature>
<evidence type="ECO:0000256" key="5">
    <source>
        <dbReference type="ARBA" id="ARBA00023136"/>
    </source>
</evidence>
<feature type="domain" description="Major facilitator superfamily (MFS) profile" evidence="7">
    <location>
        <begin position="189"/>
        <end position="604"/>
    </location>
</feature>
<feature type="transmembrane region" description="Helical" evidence="6">
    <location>
        <begin position="578"/>
        <end position="595"/>
    </location>
</feature>
<keyword evidence="2" id="KW-0813">Transport</keyword>
<reference evidence="8 9" key="1">
    <citation type="journal article" name="Sci. Rep.">
        <title>Telomere-to-telomere assembled and centromere annotated genomes of the two main subspecies of the button mushroom Agaricus bisporus reveal especially polymorphic chromosome ends.</title>
        <authorList>
            <person name="Sonnenberg A.S.M."/>
            <person name="Sedaghat-Telgerd N."/>
            <person name="Lavrijssen B."/>
            <person name="Ohm R.A."/>
            <person name="Hendrickx P.M."/>
            <person name="Scholtmeijer K."/>
            <person name="Baars J.J.P."/>
            <person name="van Peer A."/>
        </authorList>
    </citation>
    <scope>NUCLEOTIDE SEQUENCE [LARGE SCALE GENOMIC DNA]</scope>
    <source>
        <strain evidence="8 9">H119_p4</strain>
    </source>
</reference>
<feature type="transmembrane region" description="Helical" evidence="6">
    <location>
        <begin position="185"/>
        <end position="202"/>
    </location>
</feature>
<feature type="transmembrane region" description="Helical" evidence="6">
    <location>
        <begin position="254"/>
        <end position="272"/>
    </location>
</feature>
<feature type="transmembrane region" description="Helical" evidence="6">
    <location>
        <begin position="545"/>
        <end position="566"/>
    </location>
</feature>
<organism evidence="8 9">
    <name type="scientific">Agaricus bisporus var. burnettii</name>
    <dbReference type="NCBI Taxonomy" id="192524"/>
    <lineage>
        <taxon>Eukaryota</taxon>
        <taxon>Fungi</taxon>
        <taxon>Dikarya</taxon>
        <taxon>Basidiomycota</taxon>
        <taxon>Agaricomycotina</taxon>
        <taxon>Agaricomycetes</taxon>
        <taxon>Agaricomycetidae</taxon>
        <taxon>Agaricales</taxon>
        <taxon>Agaricineae</taxon>
        <taxon>Agaricaceae</taxon>
        <taxon>Agaricus</taxon>
    </lineage>
</organism>
<dbReference type="GO" id="GO:0016020">
    <property type="term" value="C:membrane"/>
    <property type="evidence" value="ECO:0007669"/>
    <property type="project" value="UniProtKB-SubCell"/>
</dbReference>
<dbReference type="EMBL" id="JABXXO010000010">
    <property type="protein sequence ID" value="KAF7768682.1"/>
    <property type="molecule type" value="Genomic_DNA"/>
</dbReference>
<dbReference type="AlphaFoldDB" id="A0A8H7EZQ7"/>
<dbReference type="SUPFAM" id="SSF103473">
    <property type="entry name" value="MFS general substrate transporter"/>
    <property type="match status" value="1"/>
</dbReference>
<name>A0A8H7EZQ7_AGABI</name>
<feature type="transmembrane region" description="Helical" evidence="6">
    <location>
        <begin position="513"/>
        <end position="533"/>
    </location>
</feature>
<evidence type="ECO:0000313" key="8">
    <source>
        <dbReference type="EMBL" id="KAF7768682.1"/>
    </source>
</evidence>
<evidence type="ECO:0000256" key="6">
    <source>
        <dbReference type="SAM" id="Phobius"/>
    </source>
</evidence>
<dbReference type="PANTHER" id="PTHR43791">
    <property type="entry name" value="PERMEASE-RELATED"/>
    <property type="match status" value="1"/>
</dbReference>
<gene>
    <name evidence="8" type="ORF">Agabi119p4_7925</name>
</gene>
<proteinExistence type="predicted"/>
<dbReference type="FunFam" id="1.20.1250.20:FF:000057">
    <property type="entry name" value="MFS general substrate transporter"/>
    <property type="match status" value="1"/>
</dbReference>
<protein>
    <recommendedName>
        <fullName evidence="7">Major facilitator superfamily (MFS) profile domain-containing protein</fullName>
    </recommendedName>
</protein>
<evidence type="ECO:0000259" key="7">
    <source>
        <dbReference type="PROSITE" id="PS50850"/>
    </source>
</evidence>
<dbReference type="InterPro" id="IPR036259">
    <property type="entry name" value="MFS_trans_sf"/>
</dbReference>
<comment type="subcellular location">
    <subcellularLocation>
        <location evidence="1">Membrane</location>
        <topology evidence="1">Multi-pass membrane protein</topology>
    </subcellularLocation>
</comment>
<dbReference type="Pfam" id="PF07690">
    <property type="entry name" value="MFS_1"/>
    <property type="match status" value="1"/>
</dbReference>
<keyword evidence="4 6" id="KW-1133">Transmembrane helix</keyword>
<evidence type="ECO:0000256" key="1">
    <source>
        <dbReference type="ARBA" id="ARBA00004141"/>
    </source>
</evidence>
<dbReference type="Gene3D" id="1.20.1250.20">
    <property type="entry name" value="MFS general substrate transporter like domains"/>
    <property type="match status" value="2"/>
</dbReference>
<feature type="transmembrane region" description="Helical" evidence="6">
    <location>
        <begin position="350"/>
        <end position="372"/>
    </location>
</feature>
<dbReference type="PROSITE" id="PS50850">
    <property type="entry name" value="MFS"/>
    <property type="match status" value="1"/>
</dbReference>
<keyword evidence="5 6" id="KW-0472">Membrane</keyword>
<evidence type="ECO:0000313" key="9">
    <source>
        <dbReference type="Proteomes" id="UP000629468"/>
    </source>
</evidence>
<feature type="transmembrane region" description="Helical" evidence="6">
    <location>
        <begin position="278"/>
        <end position="296"/>
    </location>
</feature>
<feature type="transmembrane region" description="Helical" evidence="6">
    <location>
        <begin position="317"/>
        <end position="338"/>
    </location>
</feature>
<evidence type="ECO:0000256" key="4">
    <source>
        <dbReference type="ARBA" id="ARBA00022989"/>
    </source>
</evidence>
<dbReference type="PANTHER" id="PTHR43791:SF6">
    <property type="entry name" value="TRANSPORTER, PUTATIVE (AFU_ORTHOLOGUE AFUA_1G16690)-RELATED"/>
    <property type="match status" value="1"/>
</dbReference>
<dbReference type="InterPro" id="IPR011701">
    <property type="entry name" value="MFS"/>
</dbReference>
<dbReference type="GO" id="GO:0022857">
    <property type="term" value="F:transmembrane transporter activity"/>
    <property type="evidence" value="ECO:0007669"/>
    <property type="project" value="InterPro"/>
</dbReference>
<feature type="transmembrane region" description="Helical" evidence="6">
    <location>
        <begin position="455"/>
        <end position="477"/>
    </location>
</feature>
<feature type="transmembrane region" description="Helical" evidence="6">
    <location>
        <begin position="422"/>
        <end position="443"/>
    </location>
</feature>
<dbReference type="InterPro" id="IPR020846">
    <property type="entry name" value="MFS_dom"/>
</dbReference>
<keyword evidence="3 6" id="KW-0812">Transmembrane</keyword>
<sequence length="647" mass="72231">MQVNQITNRQRPCEAGNIPKHPSLTCPERTCPAAYQISIRIADLDDHLIQIFPERPTDRRAHDANADSVERRNNLILRCEGPHFPGATRLLGLICCKLLNPFSTLSQTVFLESQSTPATSIYHSRSKADTSRGDDKEKISIEETQLRSQQEDLGSFHRDADGKDDLAPLGSEERAVAEKKLLRKLDYRLLPTVFIIYVMNYIDRNGITTARLKGMQEDLGINDVQYATVIAILYATYCPAQIPSNMLLNYVKRPSLYIGACVVAWGMTSALTGVTKDLGGIIACRLFIGLPEAAFYPGTVYLLSRWYTKKELAFRSAVLYAGLLISNAFGALIAAGILANMEGKRGIRAWRWLFFIEGAITICVGFASMWLLPDNTDNTRWLSKAEQRLAQARLSDDAGEADRDNADDSAWRGLKLAIKDPLVLLFIVMTILQLLGLSFVNFFPTLTGTLGFNTTVTLLLAAPPWLVASVVCCISAWHMDRTGERFFHIASWWWGVILGFIIALSTMSVAGRYVSLFLMACGYCGFAVTLVWVSNTVPRPPSKRAAAIGLVNGFGNLGNVIGSYTWRAEWSPEYRPSMAISLTALVLSTLLSVWIRHILIRRNKKLDEDEKAAMEGADRERVEEAARIEGITFEQAMERRKGFRYLY</sequence>
<dbReference type="FunFam" id="1.20.1250.20:FF:000013">
    <property type="entry name" value="MFS general substrate transporter"/>
    <property type="match status" value="1"/>
</dbReference>
<dbReference type="Proteomes" id="UP000629468">
    <property type="component" value="Unassembled WGS sequence"/>
</dbReference>
<feature type="transmembrane region" description="Helical" evidence="6">
    <location>
        <begin position="224"/>
        <end position="242"/>
    </location>
</feature>
<accession>A0A8H7EZQ7</accession>
<comment type="caution">
    <text evidence="8">The sequence shown here is derived from an EMBL/GenBank/DDBJ whole genome shotgun (WGS) entry which is preliminary data.</text>
</comment>